<organism evidence="2 3">
    <name type="scientific">Parasitella parasitica</name>
    <dbReference type="NCBI Taxonomy" id="35722"/>
    <lineage>
        <taxon>Eukaryota</taxon>
        <taxon>Fungi</taxon>
        <taxon>Fungi incertae sedis</taxon>
        <taxon>Mucoromycota</taxon>
        <taxon>Mucoromycotina</taxon>
        <taxon>Mucoromycetes</taxon>
        <taxon>Mucorales</taxon>
        <taxon>Mucorineae</taxon>
        <taxon>Mucoraceae</taxon>
        <taxon>Parasitella</taxon>
    </lineage>
</organism>
<evidence type="ECO:0000256" key="1">
    <source>
        <dbReference type="SAM" id="MobiDB-lite"/>
    </source>
</evidence>
<dbReference type="AlphaFoldDB" id="A0A0B7NAJ2"/>
<dbReference type="OrthoDB" id="2201641at2759"/>
<protein>
    <submittedName>
        <fullName evidence="2">Uncharacterized protein</fullName>
    </submittedName>
</protein>
<gene>
    <name evidence="2" type="primary">PARPA_05962.1 scaffold 20345</name>
</gene>
<evidence type="ECO:0000313" key="2">
    <source>
        <dbReference type="EMBL" id="CEP12049.1"/>
    </source>
</evidence>
<accession>A0A0B7NAJ2</accession>
<keyword evidence="3" id="KW-1185">Reference proteome</keyword>
<feature type="compositionally biased region" description="Low complexity" evidence="1">
    <location>
        <begin position="24"/>
        <end position="49"/>
    </location>
</feature>
<feature type="region of interest" description="Disordered" evidence="1">
    <location>
        <begin position="23"/>
        <end position="49"/>
    </location>
</feature>
<proteinExistence type="predicted"/>
<reference evidence="2 3" key="1">
    <citation type="submission" date="2014-09" db="EMBL/GenBank/DDBJ databases">
        <authorList>
            <person name="Ellenberger Sabrina"/>
        </authorList>
    </citation>
    <scope>NUCLEOTIDE SEQUENCE [LARGE SCALE GENOMIC DNA]</scope>
    <source>
        <strain evidence="2 3">CBS 412.66</strain>
    </source>
</reference>
<name>A0A0B7NAJ2_9FUNG</name>
<sequence length="316" mass="35115">MAPLSQDRIRRFLGQLHPRSRVVSATTTTATSTTSSATAQKPTPATATANRTTRQLPYYVSWMLDPDALYTDALSIPWTNLATPFANPPWNLISRILNKIQQEQVPLVTLVVPYWPSALWLPLLRRLALSSPWLLPPSSGANHIPSDPTSFTRTELDALRVAALRSQLLKQHLNAQAVEDIMAEKLAPTGQLRFLDWAMKNGRLFYLLHTCRTRELPSGFAQPSCSTSVYVKNRTSSSILSTYTMTKQAPPVSIHKPTIDISPALLFARSIASRPTTSIKLLQQKLAFLLAVAAFLRPSDLARILYDSVTKPRSMN</sequence>
<dbReference type="EMBL" id="LN727311">
    <property type="protein sequence ID" value="CEP12049.1"/>
    <property type="molecule type" value="Genomic_DNA"/>
</dbReference>
<dbReference type="Proteomes" id="UP000054107">
    <property type="component" value="Unassembled WGS sequence"/>
</dbReference>
<evidence type="ECO:0000313" key="3">
    <source>
        <dbReference type="Proteomes" id="UP000054107"/>
    </source>
</evidence>